<organism evidence="2 3">
    <name type="scientific">Pleurodeles waltl</name>
    <name type="common">Iberian ribbed newt</name>
    <dbReference type="NCBI Taxonomy" id="8319"/>
    <lineage>
        <taxon>Eukaryota</taxon>
        <taxon>Metazoa</taxon>
        <taxon>Chordata</taxon>
        <taxon>Craniata</taxon>
        <taxon>Vertebrata</taxon>
        <taxon>Euteleostomi</taxon>
        <taxon>Amphibia</taxon>
        <taxon>Batrachia</taxon>
        <taxon>Caudata</taxon>
        <taxon>Salamandroidea</taxon>
        <taxon>Salamandridae</taxon>
        <taxon>Pleurodelinae</taxon>
        <taxon>Pleurodeles</taxon>
    </lineage>
</organism>
<name>A0AAV7QFU4_PLEWA</name>
<feature type="compositionally biased region" description="Basic and acidic residues" evidence="1">
    <location>
        <begin position="35"/>
        <end position="48"/>
    </location>
</feature>
<reference evidence="2" key="1">
    <citation type="journal article" date="2022" name="bioRxiv">
        <title>Sequencing and chromosome-scale assembly of the giantPleurodeles waltlgenome.</title>
        <authorList>
            <person name="Brown T."/>
            <person name="Elewa A."/>
            <person name="Iarovenko S."/>
            <person name="Subramanian E."/>
            <person name="Araus A.J."/>
            <person name="Petzold A."/>
            <person name="Susuki M."/>
            <person name="Suzuki K.-i.T."/>
            <person name="Hayashi T."/>
            <person name="Toyoda A."/>
            <person name="Oliveira C."/>
            <person name="Osipova E."/>
            <person name="Leigh N.D."/>
            <person name="Simon A."/>
            <person name="Yun M.H."/>
        </authorList>
    </citation>
    <scope>NUCLEOTIDE SEQUENCE</scope>
    <source>
        <strain evidence="2">20211129_DDA</strain>
        <tissue evidence="2">Liver</tissue>
    </source>
</reference>
<dbReference type="AlphaFoldDB" id="A0AAV7QFU4"/>
<dbReference type="EMBL" id="JANPWB010000010">
    <property type="protein sequence ID" value="KAJ1137358.1"/>
    <property type="molecule type" value="Genomic_DNA"/>
</dbReference>
<evidence type="ECO:0000256" key="1">
    <source>
        <dbReference type="SAM" id="MobiDB-lite"/>
    </source>
</evidence>
<proteinExistence type="predicted"/>
<protein>
    <submittedName>
        <fullName evidence="2">Uncharacterized protein</fullName>
    </submittedName>
</protein>
<evidence type="ECO:0000313" key="2">
    <source>
        <dbReference type="EMBL" id="KAJ1137358.1"/>
    </source>
</evidence>
<accession>A0AAV7QFU4</accession>
<dbReference type="Proteomes" id="UP001066276">
    <property type="component" value="Chromosome 6"/>
</dbReference>
<gene>
    <name evidence="2" type="ORF">NDU88_003769</name>
</gene>
<feature type="region of interest" description="Disordered" evidence="1">
    <location>
        <begin position="19"/>
        <end position="61"/>
    </location>
</feature>
<keyword evidence="3" id="KW-1185">Reference proteome</keyword>
<sequence>MTQRRQRIWACGSHRRNLTCDSPERRSRRPLLQRGHAEKHSSAPELKNKGGANRADYRAPKTRDRMRPWLIEYTPGKTAGHIVTPLLRGQKQRDLTIVDC</sequence>
<comment type="caution">
    <text evidence="2">The sequence shown here is derived from an EMBL/GenBank/DDBJ whole genome shotgun (WGS) entry which is preliminary data.</text>
</comment>
<evidence type="ECO:0000313" key="3">
    <source>
        <dbReference type="Proteomes" id="UP001066276"/>
    </source>
</evidence>